<proteinExistence type="predicted"/>
<reference evidence="1" key="1">
    <citation type="submission" date="2019-03" db="EMBL/GenBank/DDBJ databases">
        <title>WGS assembly of Setaria viridis.</title>
        <authorList>
            <person name="Huang P."/>
            <person name="Jenkins J."/>
            <person name="Grimwood J."/>
            <person name="Barry K."/>
            <person name="Healey A."/>
            <person name="Mamidi S."/>
            <person name="Sreedasyam A."/>
            <person name="Shu S."/>
            <person name="Feldman M."/>
            <person name="Wu J."/>
            <person name="Yu Y."/>
            <person name="Chen C."/>
            <person name="Johnson J."/>
            <person name="Rokhsar D."/>
            <person name="Baxter I."/>
            <person name="Schmutz J."/>
            <person name="Brutnell T."/>
            <person name="Kellogg E."/>
        </authorList>
    </citation>
    <scope>NUCLEOTIDE SEQUENCE [LARGE SCALE GENOMIC DNA]</scope>
</reference>
<dbReference type="AlphaFoldDB" id="A0A4U6U7W9"/>
<sequence length="186" mass="20509">MRFVALHDLSPTRNLRHHPPHGCRPARSEIVASFPTSPLAWIGDICEVEARQRRQVPYPSPAPAAHFVASSPFDPARFEWIRTSGVVPRWRQLPIPPHLLGGGAAVPPEHYLGRLGWTRMQLRCPISVGLHDLCRLGEDADVEAAAAPHCRPASASEAHGAGRFRYYLWHGKGGSSRCPRQTAGSR</sequence>
<evidence type="ECO:0000313" key="2">
    <source>
        <dbReference type="Proteomes" id="UP000298652"/>
    </source>
</evidence>
<keyword evidence="2" id="KW-1185">Reference proteome</keyword>
<dbReference type="EMBL" id="CM016557">
    <property type="protein sequence ID" value="TKW09519.1"/>
    <property type="molecule type" value="Genomic_DNA"/>
</dbReference>
<gene>
    <name evidence="1" type="ORF">SEVIR_6G107800v2</name>
</gene>
<protein>
    <submittedName>
        <fullName evidence="1">Uncharacterized protein</fullName>
    </submittedName>
</protein>
<name>A0A4U6U7W9_SETVI</name>
<dbReference type="Proteomes" id="UP000298652">
    <property type="component" value="Chromosome 6"/>
</dbReference>
<evidence type="ECO:0000313" key="1">
    <source>
        <dbReference type="EMBL" id="TKW09519.1"/>
    </source>
</evidence>
<dbReference type="Gramene" id="TKW09519">
    <property type="protein sequence ID" value="TKW09519"/>
    <property type="gene ID" value="SEVIR_6G107800v2"/>
</dbReference>
<organism evidence="1 2">
    <name type="scientific">Setaria viridis</name>
    <name type="common">Green bristlegrass</name>
    <name type="synonym">Setaria italica subsp. viridis</name>
    <dbReference type="NCBI Taxonomy" id="4556"/>
    <lineage>
        <taxon>Eukaryota</taxon>
        <taxon>Viridiplantae</taxon>
        <taxon>Streptophyta</taxon>
        <taxon>Embryophyta</taxon>
        <taxon>Tracheophyta</taxon>
        <taxon>Spermatophyta</taxon>
        <taxon>Magnoliopsida</taxon>
        <taxon>Liliopsida</taxon>
        <taxon>Poales</taxon>
        <taxon>Poaceae</taxon>
        <taxon>PACMAD clade</taxon>
        <taxon>Panicoideae</taxon>
        <taxon>Panicodae</taxon>
        <taxon>Paniceae</taxon>
        <taxon>Cenchrinae</taxon>
        <taxon>Setaria</taxon>
    </lineage>
</organism>
<accession>A0A4U6U7W9</accession>